<dbReference type="InterPro" id="IPR012388">
    <property type="entry name" value="CABLES1/2"/>
</dbReference>
<dbReference type="OrthoDB" id="5353095at2759"/>
<evidence type="ECO:0000313" key="2">
    <source>
        <dbReference type="EMBL" id="KAJ1727018.1"/>
    </source>
</evidence>
<dbReference type="EMBL" id="JANBOI010001260">
    <property type="protein sequence ID" value="KAJ1727018.1"/>
    <property type="molecule type" value="Genomic_DNA"/>
</dbReference>
<evidence type="ECO:0000313" key="3">
    <source>
        <dbReference type="Proteomes" id="UP001143981"/>
    </source>
</evidence>
<sequence length="334" mass="35575">MTGSPQTAPAPGTAHDEPARAWPDPVDRLRRRNQRAVRFLSSIATSSAALEDTAWAARDSARAEGGPPDAYVSGNAGQRYTAPDAEYSSGTQARQHVRCCSLGEDPRGRPEPHPRPAGMPAELQNRPHSDANEGAGTGSVSALEWRYSRKASQAPQSTAEPSDTFGGEPDGEPALARPAPSFPIAFASIKPFIGKGDDRGHRSGAGNSRPEAERAVEGADGSTCRAGALDDAELQSGLHRAVAGLTEYVGTILENVRADDQRQDGADRARDAHLDGVAGRPTAEQIRRLRALMLRIAREQDLELSTAAIGWVYFEKLLLKGHVVKGNRKLVAGK</sequence>
<gene>
    <name evidence="2" type="ORF">LPJ61_004812</name>
</gene>
<accession>A0A9W8CX79</accession>
<comment type="caution">
    <text evidence="2">The sequence shown here is derived from an EMBL/GenBank/DDBJ whole genome shotgun (WGS) entry which is preliminary data.</text>
</comment>
<feature type="compositionally biased region" description="Basic and acidic residues" evidence="1">
    <location>
        <begin position="104"/>
        <end position="114"/>
    </location>
</feature>
<dbReference type="PANTHER" id="PTHR22896">
    <property type="entry name" value="CDK5 AND ABL1 ENZYME SUBSTRATE 1"/>
    <property type="match status" value="1"/>
</dbReference>
<proteinExistence type="predicted"/>
<dbReference type="GO" id="GO:0051726">
    <property type="term" value="P:regulation of cell cycle"/>
    <property type="evidence" value="ECO:0007669"/>
    <property type="project" value="InterPro"/>
</dbReference>
<feature type="compositionally biased region" description="Polar residues" evidence="1">
    <location>
        <begin position="150"/>
        <end position="161"/>
    </location>
</feature>
<dbReference type="AlphaFoldDB" id="A0A9W8CX79"/>
<feature type="region of interest" description="Disordered" evidence="1">
    <location>
        <begin position="1"/>
        <end position="27"/>
    </location>
</feature>
<protein>
    <submittedName>
        <fullName evidence="2">Uncharacterized protein</fullName>
    </submittedName>
</protein>
<reference evidence="2" key="1">
    <citation type="submission" date="2022-07" db="EMBL/GenBank/DDBJ databases">
        <title>Phylogenomic reconstructions and comparative analyses of Kickxellomycotina fungi.</title>
        <authorList>
            <person name="Reynolds N.K."/>
            <person name="Stajich J.E."/>
            <person name="Barry K."/>
            <person name="Grigoriev I.V."/>
            <person name="Crous P."/>
            <person name="Smith M.E."/>
        </authorList>
    </citation>
    <scope>NUCLEOTIDE SEQUENCE</scope>
    <source>
        <strain evidence="2">BCRC 34381</strain>
    </source>
</reference>
<name>A0A9W8CX79_9FUNG</name>
<feature type="region of interest" description="Disordered" evidence="1">
    <location>
        <begin position="193"/>
        <end position="220"/>
    </location>
</feature>
<organism evidence="2 3">
    <name type="scientific">Coemansia biformis</name>
    <dbReference type="NCBI Taxonomy" id="1286918"/>
    <lineage>
        <taxon>Eukaryota</taxon>
        <taxon>Fungi</taxon>
        <taxon>Fungi incertae sedis</taxon>
        <taxon>Zoopagomycota</taxon>
        <taxon>Kickxellomycotina</taxon>
        <taxon>Kickxellomycetes</taxon>
        <taxon>Kickxellales</taxon>
        <taxon>Kickxellaceae</taxon>
        <taxon>Coemansia</taxon>
    </lineage>
</organism>
<dbReference type="PANTHER" id="PTHR22896:SF0">
    <property type="entry name" value="CYCLIN N-TERMINAL DOMAIN-CONTAINING PROTEIN"/>
    <property type="match status" value="1"/>
</dbReference>
<evidence type="ECO:0000256" key="1">
    <source>
        <dbReference type="SAM" id="MobiDB-lite"/>
    </source>
</evidence>
<keyword evidence="3" id="KW-1185">Reference proteome</keyword>
<dbReference type="Proteomes" id="UP001143981">
    <property type="component" value="Unassembled WGS sequence"/>
</dbReference>
<feature type="region of interest" description="Disordered" evidence="1">
    <location>
        <begin position="48"/>
        <end position="181"/>
    </location>
</feature>